<dbReference type="PROSITE" id="PS51257">
    <property type="entry name" value="PROKAR_LIPOPROTEIN"/>
    <property type="match status" value="1"/>
</dbReference>
<dbReference type="AlphaFoldDB" id="A0A4J1XAV9"/>
<gene>
    <name evidence="1" type="primary">rafE_2</name>
    <name evidence="1" type="ORF">SAMEA2467336_00436</name>
</gene>
<protein>
    <submittedName>
        <fullName evidence="1">Sugar ABC transporter binding protein</fullName>
    </submittedName>
</protein>
<reference evidence="1" key="1">
    <citation type="submission" date="2019-04" db="EMBL/GenBank/DDBJ databases">
        <authorList>
            <consortium name="Pathogen Informatics"/>
        </authorList>
    </citation>
    <scope>NUCLEOTIDE SEQUENCE</scope>
    <source>
        <strain evidence="1">GPSC252</strain>
    </source>
</reference>
<dbReference type="EMBL" id="CAATGZ010000003">
    <property type="protein sequence ID" value="VNP77733.1"/>
    <property type="molecule type" value="Genomic_DNA"/>
</dbReference>
<proteinExistence type="predicted"/>
<accession>A0A4J1XAV9</accession>
<name>A0A4J1XAV9_STREE</name>
<sequence>MEWYKKIGLLATTGLALFGLGACSNYGKSQVQN</sequence>
<evidence type="ECO:0000313" key="1">
    <source>
        <dbReference type="EMBL" id="VNP77733.1"/>
    </source>
</evidence>
<organism evidence="1">
    <name type="scientific">Streptococcus pneumoniae</name>
    <dbReference type="NCBI Taxonomy" id="1313"/>
    <lineage>
        <taxon>Bacteria</taxon>
        <taxon>Bacillati</taxon>
        <taxon>Bacillota</taxon>
        <taxon>Bacilli</taxon>
        <taxon>Lactobacillales</taxon>
        <taxon>Streptococcaceae</taxon>
        <taxon>Streptococcus</taxon>
    </lineage>
</organism>